<reference evidence="11 12" key="1">
    <citation type="submission" date="2018-06" db="EMBL/GenBank/DDBJ databases">
        <title>A transcriptomic atlas of mushroom development highlights an independent origin of complex multicellularity.</title>
        <authorList>
            <consortium name="DOE Joint Genome Institute"/>
            <person name="Krizsan K."/>
            <person name="Almasi E."/>
            <person name="Merenyi Z."/>
            <person name="Sahu N."/>
            <person name="Viragh M."/>
            <person name="Koszo T."/>
            <person name="Mondo S."/>
            <person name="Kiss B."/>
            <person name="Balint B."/>
            <person name="Kues U."/>
            <person name="Barry K."/>
            <person name="Hegedus J.C."/>
            <person name="Henrissat B."/>
            <person name="Johnson J."/>
            <person name="Lipzen A."/>
            <person name="Ohm R."/>
            <person name="Nagy I."/>
            <person name="Pangilinan J."/>
            <person name="Yan J."/>
            <person name="Xiong Y."/>
            <person name="Grigoriev I.V."/>
            <person name="Hibbett D.S."/>
            <person name="Nagy L.G."/>
        </authorList>
    </citation>
    <scope>NUCLEOTIDE SEQUENCE [LARGE SCALE GENOMIC DNA]</scope>
    <source>
        <strain evidence="11 12">SZMC22713</strain>
    </source>
</reference>
<evidence type="ECO:0000313" key="11">
    <source>
        <dbReference type="EMBL" id="TDL15101.1"/>
    </source>
</evidence>
<dbReference type="Pfam" id="PF01735">
    <property type="entry name" value="PLA2_B"/>
    <property type="match status" value="1"/>
</dbReference>
<dbReference type="Proteomes" id="UP000294933">
    <property type="component" value="Unassembled WGS sequence"/>
</dbReference>
<keyword evidence="5 8" id="KW-0442">Lipid degradation</keyword>
<sequence length="620" mass="65629">MYSWISLLAIALSLSDALAQSLPATNLFTPLSKPCPRGFSLVRKASNPDGDTFKPPTRLNADETAYVSARAERVLPSAWSAYLNNVQSTKVPLPKYVSDILSGSHHSNDLPRFSIASSGGGYRAAIFGAGVLNALDGRNLSSKSAGTGGLLQSATYLTGNSGGSWLVTSFAQANFPPIPNLVFGSNPTSTAAQNSFGGWNAQFDVMQPSSDPAVDAAYIKTLLQEVAGKAAAGFPVTVNDVWARALARHFINGTSGVDFFSNTSAHGAGILFSQLTGVPSLANHQAPLPIVVADSKSSRQNDSAILPGGNFIPDSNVIYEFSPYEMGSYDPSLSAFIPMKNLGSRNSSVCVTNFDQASFVIGTSSDIFNEFNSSLPALLQSSIGPLISLINATFPPTPGTELDATMYPNPFRNVGKRFIDSDQDFLRLVDGGEDGEVIPIQPLLVKPRGVDVILAIDASADLDDNFTAGGSLVAAQARASLFPGVYSFPPVPTSINTFVSQRLSSRPTFFGCDINDPRSDSPAPLIIYLANGAPPPGQPALTNTSSFQLSYAAPQLQSMLDQTFAIATEGIVNGTTGEKDQAWPACLACAVVDRSRERSNVRRSGVCKDCFARYCWNGIE</sequence>
<comment type="similarity">
    <text evidence="1 9">Belongs to the lysophospholipase family.</text>
</comment>
<dbReference type="PANTHER" id="PTHR10728:SF33">
    <property type="entry name" value="LYSOPHOSPHOLIPASE 1-RELATED"/>
    <property type="match status" value="1"/>
</dbReference>
<comment type="catalytic activity">
    <reaction evidence="9">
        <text>a 1-acyl-sn-glycero-3-phosphocholine + H2O = sn-glycerol 3-phosphocholine + a fatty acid + H(+)</text>
        <dbReference type="Rhea" id="RHEA:15177"/>
        <dbReference type="ChEBI" id="CHEBI:15377"/>
        <dbReference type="ChEBI" id="CHEBI:15378"/>
        <dbReference type="ChEBI" id="CHEBI:16870"/>
        <dbReference type="ChEBI" id="CHEBI:28868"/>
        <dbReference type="ChEBI" id="CHEBI:58168"/>
        <dbReference type="EC" id="3.1.1.5"/>
    </reaction>
</comment>
<feature type="chain" id="PRO_5021511779" description="Lysophospholipase" evidence="9">
    <location>
        <begin position="20"/>
        <end position="620"/>
    </location>
</feature>
<dbReference type="PANTHER" id="PTHR10728">
    <property type="entry name" value="CYTOSOLIC PHOSPHOLIPASE A2"/>
    <property type="match status" value="1"/>
</dbReference>
<evidence type="ECO:0000313" key="12">
    <source>
        <dbReference type="Proteomes" id="UP000294933"/>
    </source>
</evidence>
<gene>
    <name evidence="11" type="ORF">BD410DRAFT_845474</name>
</gene>
<dbReference type="GO" id="GO:0005829">
    <property type="term" value="C:cytosol"/>
    <property type="evidence" value="ECO:0007669"/>
    <property type="project" value="TreeGrafter"/>
</dbReference>
<evidence type="ECO:0000256" key="6">
    <source>
        <dbReference type="ARBA" id="ARBA00023098"/>
    </source>
</evidence>
<dbReference type="InterPro" id="IPR016035">
    <property type="entry name" value="Acyl_Trfase/lysoPLipase"/>
</dbReference>
<keyword evidence="7" id="KW-0325">Glycoprotein</keyword>
<evidence type="ECO:0000256" key="7">
    <source>
        <dbReference type="ARBA" id="ARBA00023180"/>
    </source>
</evidence>
<feature type="domain" description="PLA2c" evidence="10">
    <location>
        <begin position="45"/>
        <end position="620"/>
    </location>
</feature>
<dbReference type="STRING" id="50990.A0A4Y7PJC1"/>
<evidence type="ECO:0000256" key="9">
    <source>
        <dbReference type="RuleBase" id="RU362103"/>
    </source>
</evidence>
<name>A0A4Y7PJC1_9AGAM</name>
<keyword evidence="12" id="KW-1185">Reference proteome</keyword>
<protein>
    <recommendedName>
        <fullName evidence="2 9">Lysophospholipase</fullName>
        <ecNumber evidence="2 9">3.1.1.5</ecNumber>
    </recommendedName>
</protein>
<evidence type="ECO:0000259" key="10">
    <source>
        <dbReference type="PROSITE" id="PS51210"/>
    </source>
</evidence>
<dbReference type="EC" id="3.1.1.5" evidence="2 9"/>
<dbReference type="AlphaFoldDB" id="A0A4Y7PJC1"/>
<keyword evidence="6 8" id="KW-0443">Lipid metabolism</keyword>
<dbReference type="SUPFAM" id="SSF52151">
    <property type="entry name" value="FabD/lysophospholipase-like"/>
    <property type="match status" value="1"/>
</dbReference>
<evidence type="ECO:0000256" key="8">
    <source>
        <dbReference type="PROSITE-ProRule" id="PRU00555"/>
    </source>
</evidence>
<dbReference type="PROSITE" id="PS51210">
    <property type="entry name" value="PLA2C"/>
    <property type="match status" value="1"/>
</dbReference>
<organism evidence="11 12">
    <name type="scientific">Rickenella mellea</name>
    <dbReference type="NCBI Taxonomy" id="50990"/>
    <lineage>
        <taxon>Eukaryota</taxon>
        <taxon>Fungi</taxon>
        <taxon>Dikarya</taxon>
        <taxon>Basidiomycota</taxon>
        <taxon>Agaricomycotina</taxon>
        <taxon>Agaricomycetes</taxon>
        <taxon>Hymenochaetales</taxon>
        <taxon>Rickenellaceae</taxon>
        <taxon>Rickenella</taxon>
    </lineage>
</organism>
<accession>A0A4Y7PJC1</accession>
<evidence type="ECO:0000256" key="1">
    <source>
        <dbReference type="ARBA" id="ARBA00008780"/>
    </source>
</evidence>
<dbReference type="EMBL" id="ML170290">
    <property type="protein sequence ID" value="TDL15101.1"/>
    <property type="molecule type" value="Genomic_DNA"/>
</dbReference>
<feature type="signal peptide" evidence="9">
    <location>
        <begin position="1"/>
        <end position="19"/>
    </location>
</feature>
<dbReference type="SMART" id="SM00022">
    <property type="entry name" value="PLAc"/>
    <property type="match status" value="1"/>
</dbReference>
<proteinExistence type="inferred from homology"/>
<dbReference type="InterPro" id="IPR002642">
    <property type="entry name" value="LysoPLipase_cat_dom"/>
</dbReference>
<evidence type="ECO:0000256" key="4">
    <source>
        <dbReference type="ARBA" id="ARBA00022801"/>
    </source>
</evidence>
<dbReference type="OrthoDB" id="4084751at2759"/>
<keyword evidence="4 8" id="KW-0378">Hydrolase</keyword>
<dbReference type="GO" id="GO:0004623">
    <property type="term" value="F:phospholipase A2 activity"/>
    <property type="evidence" value="ECO:0007669"/>
    <property type="project" value="TreeGrafter"/>
</dbReference>
<dbReference type="Gene3D" id="3.40.1090.10">
    <property type="entry name" value="Cytosolic phospholipase A2 catalytic domain"/>
    <property type="match status" value="1"/>
</dbReference>
<dbReference type="GO" id="GO:0004622">
    <property type="term" value="F:phosphatidylcholine lysophospholipase activity"/>
    <property type="evidence" value="ECO:0007669"/>
    <property type="project" value="UniProtKB-EC"/>
</dbReference>
<keyword evidence="3 9" id="KW-0732">Signal</keyword>
<evidence type="ECO:0000256" key="5">
    <source>
        <dbReference type="ARBA" id="ARBA00022963"/>
    </source>
</evidence>
<evidence type="ECO:0000256" key="2">
    <source>
        <dbReference type="ARBA" id="ARBA00013274"/>
    </source>
</evidence>
<evidence type="ECO:0000256" key="3">
    <source>
        <dbReference type="ARBA" id="ARBA00022729"/>
    </source>
</evidence>
<dbReference type="GO" id="GO:0046475">
    <property type="term" value="P:glycerophospholipid catabolic process"/>
    <property type="evidence" value="ECO:0007669"/>
    <property type="project" value="TreeGrafter"/>
</dbReference>
<dbReference type="VEuPathDB" id="FungiDB:BD410DRAFT_845474"/>